<dbReference type="RefSeq" id="WP_196201359.1">
    <property type="nucleotide sequence ID" value="NZ_JADPUN010000131.1"/>
</dbReference>
<dbReference type="Gene3D" id="3.90.850.10">
    <property type="entry name" value="Fumarylacetoacetase-like, C-terminal domain"/>
    <property type="match status" value="1"/>
</dbReference>
<dbReference type="EMBL" id="JADPUN010000131">
    <property type="protein sequence ID" value="MBF9129733.1"/>
    <property type="molecule type" value="Genomic_DNA"/>
</dbReference>
<accession>A0ABS0GU73</accession>
<keyword evidence="5" id="KW-1185">Reference proteome</keyword>
<gene>
    <name evidence="4" type="ORF">I0C86_12300</name>
</gene>
<evidence type="ECO:0000256" key="1">
    <source>
        <dbReference type="ARBA" id="ARBA00010211"/>
    </source>
</evidence>
<dbReference type="SUPFAM" id="SSF56529">
    <property type="entry name" value="FAH"/>
    <property type="match status" value="1"/>
</dbReference>
<dbReference type="Proteomes" id="UP000638560">
    <property type="component" value="Unassembled WGS sequence"/>
</dbReference>
<evidence type="ECO:0000313" key="4">
    <source>
        <dbReference type="EMBL" id="MBF9129733.1"/>
    </source>
</evidence>
<protein>
    <submittedName>
        <fullName evidence="4">Fumarylacetoacetate hydrolase family protein</fullName>
    </submittedName>
</protein>
<feature type="domain" description="Fumarylacetoacetase-like C-terminal" evidence="3">
    <location>
        <begin position="67"/>
        <end position="271"/>
    </location>
</feature>
<keyword evidence="2" id="KW-0479">Metal-binding</keyword>
<dbReference type="PANTHER" id="PTHR42796">
    <property type="entry name" value="FUMARYLACETOACETATE HYDROLASE DOMAIN-CONTAINING PROTEIN 2A-RELATED"/>
    <property type="match status" value="1"/>
</dbReference>
<dbReference type="InterPro" id="IPR036663">
    <property type="entry name" value="Fumarylacetoacetase_C_sf"/>
</dbReference>
<proteinExistence type="inferred from homology"/>
<dbReference type="GO" id="GO:0016787">
    <property type="term" value="F:hydrolase activity"/>
    <property type="evidence" value="ECO:0007669"/>
    <property type="project" value="UniProtKB-KW"/>
</dbReference>
<comment type="similarity">
    <text evidence="1">Belongs to the FAH family.</text>
</comment>
<dbReference type="Pfam" id="PF01557">
    <property type="entry name" value="FAA_hydrolase"/>
    <property type="match status" value="1"/>
</dbReference>
<evidence type="ECO:0000259" key="3">
    <source>
        <dbReference type="Pfam" id="PF01557"/>
    </source>
</evidence>
<sequence length="297" mass="31243">MRLATLRVAGGTRAVRVDRNGYVDVGAADVGELLGRDGWADLAAAASGPTYPPDGAEFAPLVPRPGKIICVGLNYRNHILEMGRELPTFPTLFAKYADALVGATDPIALPAESQAADWEAELAVVIGASVRRATEEQAAAAIAGFSVLNDVTMRDWQYRTPQWLQGKTFEATTPFGPVLVTPDELPGGVNPTLTMTAAVDGELMQKVDTADLVFSPVALVRYASTIATLRPGDVIATGTPGGVGHAHKPPRYLAGGSRLVTEIAGIGRLDNVAVSEGWASERGWRTGPGDSCPRWTG</sequence>
<name>A0ABS0GU73_9ACTN</name>
<evidence type="ECO:0000256" key="2">
    <source>
        <dbReference type="ARBA" id="ARBA00022723"/>
    </source>
</evidence>
<organism evidence="4 5">
    <name type="scientific">Plantactinospora alkalitolerans</name>
    <dbReference type="NCBI Taxonomy" id="2789879"/>
    <lineage>
        <taxon>Bacteria</taxon>
        <taxon>Bacillati</taxon>
        <taxon>Actinomycetota</taxon>
        <taxon>Actinomycetes</taxon>
        <taxon>Micromonosporales</taxon>
        <taxon>Micromonosporaceae</taxon>
        <taxon>Plantactinospora</taxon>
    </lineage>
</organism>
<comment type="caution">
    <text evidence="4">The sequence shown here is derived from an EMBL/GenBank/DDBJ whole genome shotgun (WGS) entry which is preliminary data.</text>
</comment>
<evidence type="ECO:0000313" key="5">
    <source>
        <dbReference type="Proteomes" id="UP000638560"/>
    </source>
</evidence>
<dbReference type="InterPro" id="IPR011234">
    <property type="entry name" value="Fumarylacetoacetase-like_C"/>
</dbReference>
<keyword evidence="4" id="KW-0378">Hydrolase</keyword>
<dbReference type="InterPro" id="IPR051121">
    <property type="entry name" value="FAH"/>
</dbReference>
<dbReference type="PANTHER" id="PTHR42796:SF4">
    <property type="entry name" value="FUMARYLACETOACETATE HYDROLASE DOMAIN-CONTAINING PROTEIN 2A"/>
    <property type="match status" value="1"/>
</dbReference>
<reference evidence="4 5" key="1">
    <citation type="submission" date="2020-11" db="EMBL/GenBank/DDBJ databases">
        <title>A novel isolate from a Black sea contaminated sediment with potential to produce alkanes: Plantactinospora alkalitolerans sp. nov.</title>
        <authorList>
            <person name="Carro L."/>
            <person name="Veyisoglu A."/>
            <person name="Guven K."/>
            <person name="Schumann P."/>
            <person name="Klenk H.-P."/>
            <person name="Sahin N."/>
        </authorList>
    </citation>
    <scope>NUCLEOTIDE SEQUENCE [LARGE SCALE GENOMIC DNA]</scope>
    <source>
        <strain evidence="4 5">S1510</strain>
    </source>
</reference>